<dbReference type="InterPro" id="IPR035901">
    <property type="entry name" value="GIY-YIG_endonuc_sf"/>
</dbReference>
<organism evidence="2 3">
    <name type="scientific">Roseovarius aquimarinus</name>
    <dbReference type="NCBI Taxonomy" id="1229156"/>
    <lineage>
        <taxon>Bacteria</taxon>
        <taxon>Pseudomonadati</taxon>
        <taxon>Pseudomonadota</taxon>
        <taxon>Alphaproteobacteria</taxon>
        <taxon>Rhodobacterales</taxon>
        <taxon>Roseobacteraceae</taxon>
        <taxon>Roseovarius</taxon>
    </lineage>
</organism>
<proteinExistence type="predicted"/>
<feature type="domain" description="GIY-YIG" evidence="1">
    <location>
        <begin position="190"/>
        <end position="280"/>
    </location>
</feature>
<evidence type="ECO:0000259" key="1">
    <source>
        <dbReference type="PROSITE" id="PS50164"/>
    </source>
</evidence>
<evidence type="ECO:0000313" key="3">
    <source>
        <dbReference type="Proteomes" id="UP001607157"/>
    </source>
</evidence>
<dbReference type="PROSITE" id="PS50164">
    <property type="entry name" value="GIY_YIG"/>
    <property type="match status" value="1"/>
</dbReference>
<dbReference type="EMBL" id="JBIHMM010000002">
    <property type="protein sequence ID" value="MFH0253979.1"/>
    <property type="molecule type" value="Genomic_DNA"/>
</dbReference>
<evidence type="ECO:0000313" key="2">
    <source>
        <dbReference type="EMBL" id="MFH0253979.1"/>
    </source>
</evidence>
<dbReference type="Proteomes" id="UP001607157">
    <property type="component" value="Unassembled WGS sequence"/>
</dbReference>
<dbReference type="RefSeq" id="WP_377170788.1">
    <property type="nucleotide sequence ID" value="NZ_JBHTJC010000002.1"/>
</dbReference>
<sequence>MFRFHEFLERCGLDPARTRLLRHDARGSGSWRRGPDAFLCFASIQTQANSPYRGDPSHACHFIAGPVLNGRATALFIGATEVRNRRPWDRREPPLAQDAEVLAQERSSPDALDLFDLTWCPACRPYVERILIDWGAGTRSWSQWAHGKHKDILELRLDAREEPFPGFARFHEHLSSLRFLPQSWQGALASVGGVYLLATPDGRQYVGSAYGTGGFWGRWSVYASNGHGGNRELTTLAADQRDFQVSILETASPDMSPTEIIAREAAWKEKLGARAHGLNAN</sequence>
<name>A0ABW7I729_9RHOB</name>
<dbReference type="SUPFAM" id="SSF82771">
    <property type="entry name" value="GIY-YIG endonuclease"/>
    <property type="match status" value="1"/>
</dbReference>
<reference evidence="2 3" key="1">
    <citation type="submission" date="2024-10" db="EMBL/GenBank/DDBJ databases">
        <authorList>
            <person name="Yang X.-N."/>
        </authorList>
    </citation>
    <scope>NUCLEOTIDE SEQUENCE [LARGE SCALE GENOMIC DNA]</scope>
    <source>
        <strain evidence="2 3">CAU 1059</strain>
    </source>
</reference>
<comment type="caution">
    <text evidence="2">The sequence shown here is derived from an EMBL/GenBank/DDBJ whole genome shotgun (WGS) entry which is preliminary data.</text>
</comment>
<dbReference type="InterPro" id="IPR000305">
    <property type="entry name" value="GIY-YIG_endonuc"/>
</dbReference>
<dbReference type="CDD" id="cd10446">
    <property type="entry name" value="GIY-YIG_unchar_1"/>
    <property type="match status" value="1"/>
</dbReference>
<dbReference type="Gene3D" id="3.40.1440.10">
    <property type="entry name" value="GIY-YIG endonuclease"/>
    <property type="match status" value="1"/>
</dbReference>
<gene>
    <name evidence="2" type="ORF">ACGRVM_08740</name>
</gene>
<keyword evidence="3" id="KW-1185">Reference proteome</keyword>
<protein>
    <submittedName>
        <fullName evidence="2">GIY-YIG nuclease family protein</fullName>
    </submittedName>
</protein>
<accession>A0ABW7I729</accession>